<gene>
    <name evidence="1" type="ORF">B1B_04647</name>
</gene>
<protein>
    <submittedName>
        <fullName evidence="1">ThiS, thiamine-biosynthesis</fullName>
    </submittedName>
</protein>
<dbReference type="InterPro" id="IPR010035">
    <property type="entry name" value="Thi_S"/>
</dbReference>
<dbReference type="CDD" id="cd00565">
    <property type="entry name" value="Ubl_ThiS"/>
    <property type="match status" value="1"/>
</dbReference>
<dbReference type="InterPro" id="IPR003749">
    <property type="entry name" value="ThiS/MoaD-like"/>
</dbReference>
<dbReference type="SUPFAM" id="SSF54285">
    <property type="entry name" value="MoaD/ThiS"/>
    <property type="match status" value="1"/>
</dbReference>
<dbReference type="PANTHER" id="PTHR34472">
    <property type="entry name" value="SULFUR CARRIER PROTEIN THIS"/>
    <property type="match status" value="1"/>
</dbReference>
<dbReference type="InterPro" id="IPR016155">
    <property type="entry name" value="Mopterin_synth/thiamin_S_b"/>
</dbReference>
<dbReference type="InterPro" id="IPR012675">
    <property type="entry name" value="Beta-grasp_dom_sf"/>
</dbReference>
<proteinExistence type="predicted"/>
<name>T1BRD3_9ZZZZ</name>
<dbReference type="AlphaFoldDB" id="T1BRD3"/>
<dbReference type="NCBIfam" id="TIGR01683">
    <property type="entry name" value="thiS"/>
    <property type="match status" value="1"/>
</dbReference>
<accession>T1BRD3</accession>
<evidence type="ECO:0000313" key="1">
    <source>
        <dbReference type="EMBL" id="EQD71083.1"/>
    </source>
</evidence>
<dbReference type="PANTHER" id="PTHR34472:SF1">
    <property type="entry name" value="SULFUR CARRIER PROTEIN THIS"/>
    <property type="match status" value="1"/>
</dbReference>
<comment type="caution">
    <text evidence="1">The sequence shown here is derived from an EMBL/GenBank/DDBJ whole genome shotgun (WGS) entry which is preliminary data.</text>
</comment>
<reference evidence="1" key="2">
    <citation type="journal article" date="2014" name="ISME J.">
        <title>Microbial stratification in low pH oxic and suboxic macroscopic growths along an acid mine drainage.</title>
        <authorList>
            <person name="Mendez-Garcia C."/>
            <person name="Mesa V."/>
            <person name="Sprenger R.R."/>
            <person name="Richter M."/>
            <person name="Diez M.S."/>
            <person name="Solano J."/>
            <person name="Bargiela R."/>
            <person name="Golyshina O.V."/>
            <person name="Manteca A."/>
            <person name="Ramos J.L."/>
            <person name="Gallego J.R."/>
            <person name="Llorente I."/>
            <person name="Martins Dos Santos V.A."/>
            <person name="Jensen O.N."/>
            <person name="Pelaez A.I."/>
            <person name="Sanchez J."/>
            <person name="Ferrer M."/>
        </authorList>
    </citation>
    <scope>NUCLEOTIDE SEQUENCE</scope>
</reference>
<dbReference type="EMBL" id="AUZY01002911">
    <property type="protein sequence ID" value="EQD71083.1"/>
    <property type="molecule type" value="Genomic_DNA"/>
</dbReference>
<dbReference type="Pfam" id="PF02597">
    <property type="entry name" value="ThiS"/>
    <property type="match status" value="1"/>
</dbReference>
<organism evidence="1">
    <name type="scientific">mine drainage metagenome</name>
    <dbReference type="NCBI Taxonomy" id="410659"/>
    <lineage>
        <taxon>unclassified sequences</taxon>
        <taxon>metagenomes</taxon>
        <taxon>ecological metagenomes</taxon>
    </lineage>
</organism>
<dbReference type="Gene3D" id="3.10.20.30">
    <property type="match status" value="1"/>
</dbReference>
<reference evidence="1" key="1">
    <citation type="submission" date="2013-08" db="EMBL/GenBank/DDBJ databases">
        <authorList>
            <person name="Mendez C."/>
            <person name="Richter M."/>
            <person name="Ferrer M."/>
            <person name="Sanchez J."/>
        </authorList>
    </citation>
    <scope>NUCLEOTIDE SEQUENCE</scope>
</reference>
<sequence length="66" mass="6993">MRVLLNGESREIGETLTVAELLATLDLGSGRMALECNGAIVPRSEYGRRRIADGDVIEIIHAVGGG</sequence>